<dbReference type="AlphaFoldDB" id="A0A7S4K1T3"/>
<dbReference type="EMBL" id="HBKQ01055022">
    <property type="protein sequence ID" value="CAE2281145.1"/>
    <property type="molecule type" value="Transcribed_RNA"/>
</dbReference>
<evidence type="ECO:0000256" key="1">
    <source>
        <dbReference type="SAM" id="MobiDB-lite"/>
    </source>
</evidence>
<evidence type="ECO:0000313" key="2">
    <source>
        <dbReference type="EMBL" id="CAE2281145.1"/>
    </source>
</evidence>
<feature type="compositionally biased region" description="Basic and acidic residues" evidence="1">
    <location>
        <begin position="90"/>
        <end position="99"/>
    </location>
</feature>
<accession>A0A7S4K1T3</accession>
<feature type="region of interest" description="Disordered" evidence="1">
    <location>
        <begin position="1"/>
        <end position="25"/>
    </location>
</feature>
<organism evidence="2">
    <name type="scientific">Odontella aurita</name>
    <dbReference type="NCBI Taxonomy" id="265563"/>
    <lineage>
        <taxon>Eukaryota</taxon>
        <taxon>Sar</taxon>
        <taxon>Stramenopiles</taxon>
        <taxon>Ochrophyta</taxon>
        <taxon>Bacillariophyta</taxon>
        <taxon>Mediophyceae</taxon>
        <taxon>Biddulphiophycidae</taxon>
        <taxon>Eupodiscales</taxon>
        <taxon>Odontellaceae</taxon>
        <taxon>Odontella</taxon>
    </lineage>
</organism>
<feature type="region of interest" description="Disordered" evidence="1">
    <location>
        <begin position="38"/>
        <end position="57"/>
    </location>
</feature>
<name>A0A7S4K1T3_9STRA</name>
<sequence length="393" mass="42816">MATRARGSRMPARTSSRSASDAPREIWPLAYAEDGYDEYDEPIAGTSGRSGAPEPPTLEEAYSWLLNKDEWTTRPVLPTKAFGRASNGSSERKQEISSSERRIEMLRARRQTALDGVNERLRIICDKAAEESKAGSSRALSDKESGDLYVHVARSMRGDYYHSRGSCHGLRTASGTTQILREGARLRGMRPCQLCSRSYVEDERHDGRSVISALTKISARGGIQDEMRLTRADDEASNRVRVYVAASLKGQCYHSIRSCDGLAKARGITSLSSDSAATMGMRPCRVCRPSSISAPAPARSSHYLLGSRDGKSLHITDSLAVESYGGRTSGDGSGTFRSSAPLVVANRSAGSFWVTLTGKCYHSRRSCSSLQRSRSVMQHGSVPQGKRPCSLCC</sequence>
<protein>
    <submittedName>
        <fullName evidence="2">Uncharacterized protein</fullName>
    </submittedName>
</protein>
<reference evidence="2" key="1">
    <citation type="submission" date="2021-01" db="EMBL/GenBank/DDBJ databases">
        <authorList>
            <person name="Corre E."/>
            <person name="Pelletier E."/>
            <person name="Niang G."/>
            <person name="Scheremetjew M."/>
            <person name="Finn R."/>
            <person name="Kale V."/>
            <person name="Holt S."/>
            <person name="Cochrane G."/>
            <person name="Meng A."/>
            <person name="Brown T."/>
            <person name="Cohen L."/>
        </authorList>
    </citation>
    <scope>NUCLEOTIDE SEQUENCE</scope>
    <source>
        <strain evidence="2">Isolate 1302-5</strain>
    </source>
</reference>
<gene>
    <name evidence="2" type="ORF">OAUR00152_LOCUS37701</name>
</gene>
<feature type="region of interest" description="Disordered" evidence="1">
    <location>
        <begin position="79"/>
        <end position="99"/>
    </location>
</feature>
<proteinExistence type="predicted"/>